<accession>A0A814EXQ1</accession>
<evidence type="ECO:0000256" key="2">
    <source>
        <dbReference type="SAM" id="MobiDB-lite"/>
    </source>
</evidence>
<dbReference type="GO" id="GO:0005868">
    <property type="term" value="C:cytoplasmic dynein complex"/>
    <property type="evidence" value="ECO:0007669"/>
    <property type="project" value="TreeGrafter"/>
</dbReference>
<comment type="similarity">
    <text evidence="1">Belongs to the dynein light chain Tctex-type family.</text>
</comment>
<dbReference type="CDD" id="cd21451">
    <property type="entry name" value="DLC-like_TCTEX1D"/>
    <property type="match status" value="1"/>
</dbReference>
<dbReference type="PANTHER" id="PTHR21255:SF7">
    <property type="entry name" value="DYNEIN LIGHT CHAIN TCTEX-TYPE PROTEIN 2B"/>
    <property type="match status" value="1"/>
</dbReference>
<feature type="compositionally biased region" description="Polar residues" evidence="2">
    <location>
        <begin position="50"/>
        <end position="59"/>
    </location>
</feature>
<evidence type="ECO:0000313" key="4">
    <source>
        <dbReference type="Proteomes" id="UP000663828"/>
    </source>
</evidence>
<evidence type="ECO:0000313" key="3">
    <source>
        <dbReference type="EMBL" id="CAF0972205.1"/>
    </source>
</evidence>
<reference evidence="3" key="1">
    <citation type="submission" date="2021-02" db="EMBL/GenBank/DDBJ databases">
        <authorList>
            <person name="Nowell W R."/>
        </authorList>
    </citation>
    <scope>NUCLEOTIDE SEQUENCE</scope>
</reference>
<dbReference type="GO" id="GO:0045505">
    <property type="term" value="F:dynein intermediate chain binding"/>
    <property type="evidence" value="ECO:0007669"/>
    <property type="project" value="TreeGrafter"/>
</dbReference>
<name>A0A814EXQ1_ADIRI</name>
<dbReference type="GO" id="GO:0005737">
    <property type="term" value="C:cytoplasm"/>
    <property type="evidence" value="ECO:0007669"/>
    <property type="project" value="TreeGrafter"/>
</dbReference>
<dbReference type="Pfam" id="PF03645">
    <property type="entry name" value="Tctex-1"/>
    <property type="match status" value="1"/>
</dbReference>
<evidence type="ECO:0000256" key="1">
    <source>
        <dbReference type="ARBA" id="ARBA00005361"/>
    </source>
</evidence>
<feature type="region of interest" description="Disordered" evidence="2">
    <location>
        <begin position="36"/>
        <end position="62"/>
    </location>
</feature>
<keyword evidence="4" id="KW-1185">Reference proteome</keyword>
<sequence>MQSSNRRNSKLRLNVPQNSTGFNYYDNFSNSRSHRRSTRASFLQVDHDQQQNSYENSYRMQPDDDHKLDINRIKLVAMNTLETAMIGYKYQQKEVKAFAELLAEKIRSQMKLLQLYRYKIITQISVGEKRGEDLRIASQCLWNLQTDRHVTITKETVSAYVTATIFFVYTD</sequence>
<protein>
    <submittedName>
        <fullName evidence="3">Uncharacterized protein</fullName>
    </submittedName>
</protein>
<dbReference type="Proteomes" id="UP000663828">
    <property type="component" value="Unassembled WGS sequence"/>
</dbReference>
<gene>
    <name evidence="3" type="ORF">XAT740_LOCUS11726</name>
</gene>
<dbReference type="InterPro" id="IPR005334">
    <property type="entry name" value="Tctex-1-like"/>
</dbReference>
<comment type="caution">
    <text evidence="3">The sequence shown here is derived from an EMBL/GenBank/DDBJ whole genome shotgun (WGS) entry which is preliminary data.</text>
</comment>
<dbReference type="PANTHER" id="PTHR21255">
    <property type="entry name" value="T-COMPLEX-ASSOCIATED-TESTIS-EXPRESSED 1/ DYNEIN LIGHT CHAIN"/>
    <property type="match status" value="1"/>
</dbReference>
<proteinExistence type="inferred from homology"/>
<dbReference type="GO" id="GO:0007018">
    <property type="term" value="P:microtubule-based movement"/>
    <property type="evidence" value="ECO:0007669"/>
    <property type="project" value="TreeGrafter"/>
</dbReference>
<dbReference type="AlphaFoldDB" id="A0A814EXQ1"/>
<dbReference type="EMBL" id="CAJNOR010000649">
    <property type="protein sequence ID" value="CAF0972205.1"/>
    <property type="molecule type" value="Genomic_DNA"/>
</dbReference>
<organism evidence="3 4">
    <name type="scientific">Adineta ricciae</name>
    <name type="common">Rotifer</name>
    <dbReference type="NCBI Taxonomy" id="249248"/>
    <lineage>
        <taxon>Eukaryota</taxon>
        <taxon>Metazoa</taxon>
        <taxon>Spiralia</taxon>
        <taxon>Gnathifera</taxon>
        <taxon>Rotifera</taxon>
        <taxon>Eurotatoria</taxon>
        <taxon>Bdelloidea</taxon>
        <taxon>Adinetida</taxon>
        <taxon>Adinetidae</taxon>
        <taxon>Adineta</taxon>
    </lineage>
</organism>
<dbReference type="InterPro" id="IPR038586">
    <property type="entry name" value="Tctex-1-like_sf"/>
</dbReference>
<dbReference type="Gene3D" id="3.30.1140.40">
    <property type="entry name" value="Tctex-1"/>
    <property type="match status" value="1"/>
</dbReference>